<dbReference type="AlphaFoldDB" id="A0A1L8R6K6"/>
<dbReference type="SUPFAM" id="SSF53187">
    <property type="entry name" value="Zn-dependent exopeptidases"/>
    <property type="match status" value="1"/>
</dbReference>
<organism evidence="2 3">
    <name type="scientific">Enterococcus canintestini</name>
    <dbReference type="NCBI Taxonomy" id="317010"/>
    <lineage>
        <taxon>Bacteria</taxon>
        <taxon>Bacillati</taxon>
        <taxon>Bacillota</taxon>
        <taxon>Bacilli</taxon>
        <taxon>Lactobacillales</taxon>
        <taxon>Enterococcaceae</taxon>
        <taxon>Enterococcus</taxon>
    </lineage>
</organism>
<dbReference type="Gene3D" id="2.30.30.40">
    <property type="entry name" value="SH3 Domains"/>
    <property type="match status" value="1"/>
</dbReference>
<proteinExistence type="predicted"/>
<feature type="domain" description="MurNAc-LAA" evidence="1">
    <location>
        <begin position="208"/>
        <end position="317"/>
    </location>
</feature>
<dbReference type="GO" id="GO:0009253">
    <property type="term" value="P:peptidoglycan catabolic process"/>
    <property type="evidence" value="ECO:0007669"/>
    <property type="project" value="InterPro"/>
</dbReference>
<evidence type="ECO:0000259" key="1">
    <source>
        <dbReference type="SMART" id="SM00646"/>
    </source>
</evidence>
<dbReference type="EMBL" id="JXKG01000008">
    <property type="protein sequence ID" value="OJG15387.1"/>
    <property type="molecule type" value="Genomic_DNA"/>
</dbReference>
<dbReference type="PANTHER" id="PTHR30404">
    <property type="entry name" value="N-ACETYLMURAMOYL-L-ALANINE AMIDASE"/>
    <property type="match status" value="1"/>
</dbReference>
<evidence type="ECO:0000313" key="3">
    <source>
        <dbReference type="Proteomes" id="UP000182835"/>
    </source>
</evidence>
<dbReference type="GO" id="GO:0008745">
    <property type="term" value="F:N-acetylmuramoyl-L-alanine amidase activity"/>
    <property type="evidence" value="ECO:0007669"/>
    <property type="project" value="InterPro"/>
</dbReference>
<gene>
    <name evidence="2" type="ORF">RU96_GL002438</name>
</gene>
<dbReference type="SMART" id="SM00646">
    <property type="entry name" value="Ami_3"/>
    <property type="match status" value="1"/>
</dbReference>
<dbReference type="RefSeq" id="WP_071864769.1">
    <property type="nucleotide sequence ID" value="NZ_JBHLVQ010000012.1"/>
</dbReference>
<dbReference type="OrthoDB" id="9806267at2"/>
<dbReference type="InterPro" id="IPR050695">
    <property type="entry name" value="N-acetylmuramoyl_amidase_3"/>
</dbReference>
<dbReference type="Gene3D" id="3.40.630.40">
    <property type="entry name" value="Zn-dependent exopeptidases"/>
    <property type="match status" value="1"/>
</dbReference>
<name>A0A1L8R6K6_9ENTE</name>
<sequence length="325" mass="36308">MKTKTKLGFIILAVSLISIAGVIWQSELKSDATKETVEKKEQPSVLTVDQTNPLTVTSKKVQVYVDPSLYSTVAETDNDYVLLKKEPDEKSETVTKLYRGEWGLYLVTQGDWIKINTNEGKIGWLKKENTEIATSSRKVKPTLAQFKVVLDAGHGGVDTGAESEDGTLIEKELTLQTVKKVGAALEKLGVTVVYTRTKDEYLELSTITKKAMAEDADLFISLHYDKYDYDNGMDGQTTYYYYQEDKEVATIINNALDQNLSLNNNGIRVGNYFVLRQSNRPSLLLELGYLNSDRDLALLKQTDFQANVANGIATGVRTYVESLNK</sequence>
<dbReference type="CDD" id="cd02696">
    <property type="entry name" value="MurNAc-LAA"/>
    <property type="match status" value="1"/>
</dbReference>
<dbReference type="Proteomes" id="UP000182835">
    <property type="component" value="Unassembled WGS sequence"/>
</dbReference>
<dbReference type="STRING" id="317010.RU96_GL002438"/>
<dbReference type="GO" id="GO:0030288">
    <property type="term" value="C:outer membrane-bounded periplasmic space"/>
    <property type="evidence" value="ECO:0007669"/>
    <property type="project" value="TreeGrafter"/>
</dbReference>
<comment type="caution">
    <text evidence="2">The sequence shown here is derived from an EMBL/GenBank/DDBJ whole genome shotgun (WGS) entry which is preliminary data.</text>
</comment>
<dbReference type="PANTHER" id="PTHR30404:SF7">
    <property type="entry name" value="CELL WALL AMIDASE LYTH-RELATED"/>
    <property type="match status" value="1"/>
</dbReference>
<reference evidence="2 3" key="1">
    <citation type="submission" date="2014-12" db="EMBL/GenBank/DDBJ databases">
        <title>Draft genome sequences of 29 type strains of Enterococci.</title>
        <authorList>
            <person name="Zhong Z."/>
            <person name="Sun Z."/>
            <person name="Liu W."/>
            <person name="Zhang W."/>
            <person name="Zhang H."/>
        </authorList>
    </citation>
    <scope>NUCLEOTIDE SEQUENCE [LARGE SCALE GENOMIC DNA]</scope>
    <source>
        <strain evidence="2 3">DSM 21207</strain>
    </source>
</reference>
<dbReference type="InterPro" id="IPR002508">
    <property type="entry name" value="MurNAc-LAA_cat"/>
</dbReference>
<protein>
    <recommendedName>
        <fullName evidence="1">MurNAc-LAA domain-containing protein</fullName>
    </recommendedName>
</protein>
<evidence type="ECO:0000313" key="2">
    <source>
        <dbReference type="EMBL" id="OJG15387.1"/>
    </source>
</evidence>
<dbReference type="Pfam" id="PF01520">
    <property type="entry name" value="Amidase_3"/>
    <property type="match status" value="1"/>
</dbReference>
<accession>A0A1L8R6K6</accession>